<dbReference type="Proteomes" id="UP001189429">
    <property type="component" value="Unassembled WGS sequence"/>
</dbReference>
<evidence type="ECO:0000256" key="1">
    <source>
        <dbReference type="SAM" id="MobiDB-lite"/>
    </source>
</evidence>
<sequence>MRVAGPLPEEQREGALATNASKLQKGVLVLLFRGSSCSVHKRQAKAEDNLQARPGHARLGPRQKTSCRLAQTRTNPERERERERKKKKKKARAPGSGESGAGPISHAVLGVAVSWCMTRQCAETVFAGGVGGRREGGEEEEEEEEQQECSWRGGGSSVCY</sequence>
<gene>
    <name evidence="2" type="ORF">PCOR1329_LOCUS46531</name>
</gene>
<accession>A0ABN9U9W5</accession>
<proteinExistence type="predicted"/>
<reference evidence="2" key="1">
    <citation type="submission" date="2023-10" db="EMBL/GenBank/DDBJ databases">
        <authorList>
            <person name="Chen Y."/>
            <person name="Shah S."/>
            <person name="Dougan E. K."/>
            <person name="Thang M."/>
            <person name="Chan C."/>
        </authorList>
    </citation>
    <scope>NUCLEOTIDE SEQUENCE [LARGE SCALE GENOMIC DNA]</scope>
</reference>
<feature type="region of interest" description="Disordered" evidence="1">
    <location>
        <begin position="129"/>
        <end position="160"/>
    </location>
</feature>
<organism evidence="2 3">
    <name type="scientific">Prorocentrum cordatum</name>
    <dbReference type="NCBI Taxonomy" id="2364126"/>
    <lineage>
        <taxon>Eukaryota</taxon>
        <taxon>Sar</taxon>
        <taxon>Alveolata</taxon>
        <taxon>Dinophyceae</taxon>
        <taxon>Prorocentrales</taxon>
        <taxon>Prorocentraceae</taxon>
        <taxon>Prorocentrum</taxon>
    </lineage>
</organism>
<dbReference type="EMBL" id="CAUYUJ010015599">
    <property type="protein sequence ID" value="CAK0856059.1"/>
    <property type="molecule type" value="Genomic_DNA"/>
</dbReference>
<keyword evidence="3" id="KW-1185">Reference proteome</keyword>
<evidence type="ECO:0000313" key="3">
    <source>
        <dbReference type="Proteomes" id="UP001189429"/>
    </source>
</evidence>
<name>A0ABN9U9W5_9DINO</name>
<feature type="compositionally biased region" description="Polar residues" evidence="1">
    <location>
        <begin position="63"/>
        <end position="74"/>
    </location>
</feature>
<feature type="compositionally biased region" description="Basic residues" evidence="1">
    <location>
        <begin position="83"/>
        <end position="92"/>
    </location>
</feature>
<feature type="compositionally biased region" description="Acidic residues" evidence="1">
    <location>
        <begin position="137"/>
        <end position="147"/>
    </location>
</feature>
<evidence type="ECO:0000313" key="2">
    <source>
        <dbReference type="EMBL" id="CAK0856059.1"/>
    </source>
</evidence>
<comment type="caution">
    <text evidence="2">The sequence shown here is derived from an EMBL/GenBank/DDBJ whole genome shotgun (WGS) entry which is preliminary data.</text>
</comment>
<protein>
    <submittedName>
        <fullName evidence="2">Uncharacterized protein</fullName>
    </submittedName>
</protein>
<feature type="region of interest" description="Disordered" evidence="1">
    <location>
        <begin position="43"/>
        <end position="104"/>
    </location>
</feature>